<dbReference type="EC" id="4.2.1.33" evidence="10"/>
<dbReference type="InterPro" id="IPR050075">
    <property type="entry name" value="LeuD"/>
</dbReference>
<evidence type="ECO:0000256" key="2">
    <source>
        <dbReference type="ARBA" id="ARBA00002695"/>
    </source>
</evidence>
<dbReference type="RefSeq" id="WP_125715867.1">
    <property type="nucleotide sequence ID" value="NZ_JBHTOP010000022.1"/>
</dbReference>
<dbReference type="InterPro" id="IPR000573">
    <property type="entry name" value="AconitaseA/IPMdHydase_ssu_swvl"/>
</dbReference>
<dbReference type="EMBL" id="JBHTOP010000022">
    <property type="protein sequence ID" value="MFD1671969.1"/>
    <property type="molecule type" value="Genomic_DNA"/>
</dbReference>
<organism evidence="12 13">
    <name type="scientific">Agrilactobacillus yilanensis</name>
    <dbReference type="NCBI Taxonomy" id="2485997"/>
    <lineage>
        <taxon>Bacteria</taxon>
        <taxon>Bacillati</taxon>
        <taxon>Bacillota</taxon>
        <taxon>Bacilli</taxon>
        <taxon>Lactobacillales</taxon>
        <taxon>Lactobacillaceae</taxon>
        <taxon>Agrilactobacillus</taxon>
    </lineage>
</organism>
<protein>
    <recommendedName>
        <fullName evidence="10">3-isopropylmalate dehydratase small subunit</fullName>
        <ecNumber evidence="10">4.2.1.33</ecNumber>
    </recommendedName>
    <alternativeName>
        <fullName evidence="10">Alpha-IPM isomerase</fullName>
        <shortName evidence="10">IPMI</shortName>
    </alternativeName>
    <alternativeName>
        <fullName evidence="10">Isopropylmalate isomerase</fullName>
    </alternativeName>
</protein>
<dbReference type="SUPFAM" id="SSF52016">
    <property type="entry name" value="LeuD/IlvD-like"/>
    <property type="match status" value="1"/>
</dbReference>
<dbReference type="PANTHER" id="PTHR43345:SF5">
    <property type="entry name" value="3-ISOPROPYLMALATE DEHYDRATASE SMALL SUBUNIT"/>
    <property type="match status" value="1"/>
</dbReference>
<accession>A0ABW4J6G3</accession>
<evidence type="ECO:0000256" key="4">
    <source>
        <dbReference type="ARBA" id="ARBA00009845"/>
    </source>
</evidence>
<evidence type="ECO:0000256" key="1">
    <source>
        <dbReference type="ARBA" id="ARBA00000491"/>
    </source>
</evidence>
<evidence type="ECO:0000256" key="5">
    <source>
        <dbReference type="ARBA" id="ARBA00011271"/>
    </source>
</evidence>
<dbReference type="Pfam" id="PF00694">
    <property type="entry name" value="Aconitase_C"/>
    <property type="match status" value="1"/>
</dbReference>
<evidence type="ECO:0000256" key="7">
    <source>
        <dbReference type="ARBA" id="ARBA00022605"/>
    </source>
</evidence>
<keyword evidence="13" id="KW-1185">Reference proteome</keyword>
<comment type="function">
    <text evidence="2 10">Catalyzes the isomerization between 2-isopropylmalate and 3-isopropylmalate, via the formation of 2-isopropylmaleate.</text>
</comment>
<evidence type="ECO:0000256" key="3">
    <source>
        <dbReference type="ARBA" id="ARBA00004729"/>
    </source>
</evidence>
<evidence type="ECO:0000256" key="9">
    <source>
        <dbReference type="ARBA" id="ARBA00023304"/>
    </source>
</evidence>
<dbReference type="GO" id="GO:0003861">
    <property type="term" value="F:3-isopropylmalate dehydratase activity"/>
    <property type="evidence" value="ECO:0007669"/>
    <property type="project" value="UniProtKB-EC"/>
</dbReference>
<sequence>MEKFTQHIGKPAVIHRNNIDTDQLIPKQFLKNILRTGYGISLFYDWRYDQNGKPNPDFILNQPAYQDATILITGSNFGSGSSREHAAWALIDFGFKAVIAESFGPIFYMNATKNGLLPIQLPKDQIAILATATSQDQIKIDLIQQTVAFKDHVFSFNFEEMYRYKFINGLDDIAITMTHEAEITDFEAKLPDFAAPMPGDMAKSAIIETSK</sequence>
<feature type="domain" description="Aconitase A/isopropylmalate dehydratase small subunit swivel" evidence="11">
    <location>
        <begin position="1"/>
        <end position="123"/>
    </location>
</feature>
<keyword evidence="8 10" id="KW-0456">Lyase</keyword>
<evidence type="ECO:0000313" key="12">
    <source>
        <dbReference type="EMBL" id="MFD1671969.1"/>
    </source>
</evidence>
<evidence type="ECO:0000256" key="8">
    <source>
        <dbReference type="ARBA" id="ARBA00023239"/>
    </source>
</evidence>
<gene>
    <name evidence="10 12" type="primary">leuD</name>
    <name evidence="12" type="ORF">ACFQ5M_07675</name>
</gene>
<dbReference type="InterPro" id="IPR004431">
    <property type="entry name" value="3-IsopropMal_deHydase_ssu"/>
</dbReference>
<keyword evidence="9 10" id="KW-0100">Branched-chain amino acid biosynthesis</keyword>
<dbReference type="Gene3D" id="3.20.19.10">
    <property type="entry name" value="Aconitase, domain 4"/>
    <property type="match status" value="1"/>
</dbReference>
<comment type="caution">
    <text evidence="12">The sequence shown here is derived from an EMBL/GenBank/DDBJ whole genome shotgun (WGS) entry which is preliminary data.</text>
</comment>
<comment type="pathway">
    <text evidence="3 10">Amino-acid biosynthesis; L-leucine biosynthesis; L-leucine from 3-methyl-2-oxobutanoate: step 2/4.</text>
</comment>
<dbReference type="PANTHER" id="PTHR43345">
    <property type="entry name" value="3-ISOPROPYLMALATE DEHYDRATASE SMALL SUBUNIT 2-RELATED-RELATED"/>
    <property type="match status" value="1"/>
</dbReference>
<keyword evidence="6 10" id="KW-0432">Leucine biosynthesis</keyword>
<dbReference type="NCBIfam" id="NF002458">
    <property type="entry name" value="PRK01641.1"/>
    <property type="match status" value="1"/>
</dbReference>
<comment type="catalytic activity">
    <reaction evidence="1 10">
        <text>(2R,3S)-3-isopropylmalate = (2S)-2-isopropylmalate</text>
        <dbReference type="Rhea" id="RHEA:32287"/>
        <dbReference type="ChEBI" id="CHEBI:1178"/>
        <dbReference type="ChEBI" id="CHEBI:35121"/>
        <dbReference type="EC" id="4.2.1.33"/>
    </reaction>
</comment>
<name>A0ABW4J6G3_9LACO</name>
<proteinExistence type="inferred from homology"/>
<evidence type="ECO:0000259" key="11">
    <source>
        <dbReference type="Pfam" id="PF00694"/>
    </source>
</evidence>
<dbReference type="InterPro" id="IPR033940">
    <property type="entry name" value="IPMI_Swivel"/>
</dbReference>
<dbReference type="HAMAP" id="MF_01031">
    <property type="entry name" value="LeuD_type1"/>
    <property type="match status" value="1"/>
</dbReference>
<comment type="subunit">
    <text evidence="5 10">Heterodimer of LeuC and LeuD.</text>
</comment>
<evidence type="ECO:0000313" key="13">
    <source>
        <dbReference type="Proteomes" id="UP001597267"/>
    </source>
</evidence>
<evidence type="ECO:0000256" key="10">
    <source>
        <dbReference type="HAMAP-Rule" id="MF_01031"/>
    </source>
</evidence>
<dbReference type="NCBIfam" id="TIGR00171">
    <property type="entry name" value="leuD"/>
    <property type="match status" value="1"/>
</dbReference>
<comment type="similarity">
    <text evidence="4 10">Belongs to the LeuD family. LeuD type 1 subfamily.</text>
</comment>
<dbReference type="Proteomes" id="UP001597267">
    <property type="component" value="Unassembled WGS sequence"/>
</dbReference>
<reference evidence="13" key="1">
    <citation type="journal article" date="2019" name="Int. J. Syst. Evol. Microbiol.">
        <title>The Global Catalogue of Microorganisms (GCM) 10K type strain sequencing project: providing services to taxonomists for standard genome sequencing and annotation.</title>
        <authorList>
            <consortium name="The Broad Institute Genomics Platform"/>
            <consortium name="The Broad Institute Genome Sequencing Center for Infectious Disease"/>
            <person name="Wu L."/>
            <person name="Ma J."/>
        </authorList>
    </citation>
    <scope>NUCLEOTIDE SEQUENCE [LARGE SCALE GENOMIC DNA]</scope>
    <source>
        <strain evidence="13">CCM 8896</strain>
    </source>
</reference>
<dbReference type="InterPro" id="IPR015928">
    <property type="entry name" value="Aconitase/3IPM_dehydase_swvl"/>
</dbReference>
<evidence type="ECO:0000256" key="6">
    <source>
        <dbReference type="ARBA" id="ARBA00022430"/>
    </source>
</evidence>
<dbReference type="CDD" id="cd01577">
    <property type="entry name" value="IPMI_Swivel"/>
    <property type="match status" value="1"/>
</dbReference>
<keyword evidence="7 10" id="KW-0028">Amino-acid biosynthesis</keyword>